<dbReference type="GO" id="GO:0008747">
    <property type="term" value="F:N-acetylneuraminate lyase activity"/>
    <property type="evidence" value="ECO:0007669"/>
    <property type="project" value="TreeGrafter"/>
</dbReference>
<dbReference type="GO" id="GO:0019262">
    <property type="term" value="P:N-acetylneuraminate catabolic process"/>
    <property type="evidence" value="ECO:0007669"/>
    <property type="project" value="TreeGrafter"/>
</dbReference>
<dbReference type="PIRSF" id="PIRSF001365">
    <property type="entry name" value="DHDPS"/>
    <property type="match status" value="1"/>
</dbReference>
<dbReference type="PANTHER" id="PTHR42849:SF1">
    <property type="entry name" value="N-ACETYLNEURAMINATE LYASE"/>
    <property type="match status" value="1"/>
</dbReference>
<protein>
    <submittedName>
        <fullName evidence="5">N-acetylneuraminate lyase</fullName>
    </submittedName>
</protein>
<evidence type="ECO:0000313" key="6">
    <source>
        <dbReference type="Proteomes" id="UP000216943"/>
    </source>
</evidence>
<dbReference type="AlphaFoldDB" id="A0A269TI28"/>
<dbReference type="SMART" id="SM01130">
    <property type="entry name" value="DHDPS"/>
    <property type="match status" value="1"/>
</dbReference>
<sequence>MKNKKYSGLFAAMITPFDEKGKVKFDAIPSIVKYMIEVQKLDGLYVTGSTGEFLLISVEDRKKIFDIVAKEAKGKITLIAQVGTLNFDEILDMAHHAKKAGFDAISAISPYYFGFSFDEIKNYYQSISDNVDIDLFPYYLPQYAGGKMSASQFSQILKIKNVVGVKYSAGDPFMFERLINSDPDKVYFWGSDEVLIYGAVIGADGYIGSTYNANGLGARRILEAYEARDFVRARELIHEYNDYVEDVVGNGLMTTLKALLRLDGLDAGISKHPFAKKDDDALLKRAREIKSKYLDKK</sequence>
<dbReference type="PRINTS" id="PR00146">
    <property type="entry name" value="DHPICSNTHASE"/>
</dbReference>
<evidence type="ECO:0000256" key="2">
    <source>
        <dbReference type="PIRNR" id="PIRNR001365"/>
    </source>
</evidence>
<dbReference type="InterPro" id="IPR002220">
    <property type="entry name" value="DapA-like"/>
</dbReference>
<dbReference type="PANTHER" id="PTHR42849">
    <property type="entry name" value="N-ACETYLNEURAMINATE LYASE"/>
    <property type="match status" value="1"/>
</dbReference>
<accession>A0A269TI28</accession>
<dbReference type="GO" id="GO:0005829">
    <property type="term" value="C:cytosol"/>
    <property type="evidence" value="ECO:0007669"/>
    <property type="project" value="TreeGrafter"/>
</dbReference>
<feature type="binding site" evidence="4">
    <location>
        <position position="207"/>
    </location>
    <ligand>
        <name>pyruvate</name>
        <dbReference type="ChEBI" id="CHEBI:15361"/>
    </ligand>
</feature>
<dbReference type="Proteomes" id="UP000216943">
    <property type="component" value="Unassembled WGS sequence"/>
</dbReference>
<reference evidence="6" key="1">
    <citation type="submission" date="2017-08" db="EMBL/GenBank/DDBJ databases">
        <authorList>
            <person name="Alvarez-Ponce D."/>
            <person name="Weitzman C.L."/>
            <person name="Tillett R.L."/>
            <person name="Sandmeier F.C."/>
            <person name="Tracy C.R."/>
        </authorList>
    </citation>
    <scope>NUCLEOTIDE SEQUENCE [LARGE SCALE GENOMIC DNA]</scope>
    <source>
        <strain evidence="6">723</strain>
    </source>
</reference>
<proteinExistence type="inferred from homology"/>
<dbReference type="Pfam" id="PF00701">
    <property type="entry name" value="DHDPS"/>
    <property type="match status" value="1"/>
</dbReference>
<evidence type="ECO:0000256" key="3">
    <source>
        <dbReference type="PIRSR" id="PIRSR001365-1"/>
    </source>
</evidence>
<comment type="caution">
    <text evidence="5">The sequence shown here is derived from an EMBL/GenBank/DDBJ whole genome shotgun (WGS) entry which is preliminary data.</text>
</comment>
<feature type="active site" description="Schiff-base intermediate with substrate" evidence="3">
    <location>
        <position position="166"/>
    </location>
</feature>
<keyword evidence="1 2" id="KW-0456">Lyase</keyword>
<feature type="active site" description="Proton donor/acceptor" evidence="3">
    <location>
        <position position="138"/>
    </location>
</feature>
<dbReference type="RefSeq" id="WP_095335051.1">
    <property type="nucleotide sequence ID" value="NZ_NQNY01000014.1"/>
</dbReference>
<organism evidence="5 6">
    <name type="scientific">Mycoplasmopsis agassizii</name>
    <dbReference type="NCBI Taxonomy" id="33922"/>
    <lineage>
        <taxon>Bacteria</taxon>
        <taxon>Bacillati</taxon>
        <taxon>Mycoplasmatota</taxon>
        <taxon>Mycoplasmoidales</taxon>
        <taxon>Metamycoplasmataceae</taxon>
        <taxon>Mycoplasmopsis</taxon>
    </lineage>
</organism>
<feature type="binding site" evidence="4">
    <location>
        <position position="50"/>
    </location>
    <ligand>
        <name>pyruvate</name>
        <dbReference type="ChEBI" id="CHEBI:15361"/>
    </ligand>
</feature>
<comment type="similarity">
    <text evidence="2">Belongs to the DapA family.</text>
</comment>
<dbReference type="NCBIfam" id="NF003164">
    <property type="entry name" value="PRK04147.1"/>
    <property type="match status" value="1"/>
</dbReference>
<evidence type="ECO:0000256" key="4">
    <source>
        <dbReference type="PIRSR" id="PIRSR001365-2"/>
    </source>
</evidence>
<evidence type="ECO:0000313" key="5">
    <source>
        <dbReference type="EMBL" id="PAK21047.1"/>
    </source>
</evidence>
<dbReference type="OrthoDB" id="9782828at2"/>
<dbReference type="EMBL" id="NQNY01000014">
    <property type="protein sequence ID" value="PAK21047.1"/>
    <property type="molecule type" value="Genomic_DNA"/>
</dbReference>
<gene>
    <name evidence="5" type="ORF">CJJ23_03905</name>
</gene>
<dbReference type="InterPro" id="IPR013785">
    <property type="entry name" value="Aldolase_TIM"/>
</dbReference>
<dbReference type="Gene3D" id="3.20.20.70">
    <property type="entry name" value="Aldolase class I"/>
    <property type="match status" value="1"/>
</dbReference>
<name>A0A269TI28_9BACT</name>
<dbReference type="SUPFAM" id="SSF51569">
    <property type="entry name" value="Aldolase"/>
    <property type="match status" value="1"/>
</dbReference>
<evidence type="ECO:0000256" key="1">
    <source>
        <dbReference type="ARBA" id="ARBA00023239"/>
    </source>
</evidence>